<feature type="transmembrane region" description="Helical" evidence="8">
    <location>
        <begin position="497"/>
        <end position="515"/>
    </location>
</feature>
<evidence type="ECO:0000256" key="2">
    <source>
        <dbReference type="ARBA" id="ARBA00022723"/>
    </source>
</evidence>
<comment type="subcellular location">
    <subcellularLocation>
        <location evidence="1">Nucleus</location>
    </subcellularLocation>
</comment>
<feature type="region of interest" description="Disordered" evidence="7">
    <location>
        <begin position="333"/>
        <end position="354"/>
    </location>
</feature>
<dbReference type="GO" id="GO:0005634">
    <property type="term" value="C:nucleus"/>
    <property type="evidence" value="ECO:0007669"/>
    <property type="project" value="UniProtKB-SubCell"/>
</dbReference>
<accession>A0AAN6M0L1</accession>
<dbReference type="InterPro" id="IPR001138">
    <property type="entry name" value="Zn2Cys6_DnaBD"/>
</dbReference>
<dbReference type="GO" id="GO:0043565">
    <property type="term" value="F:sequence-specific DNA binding"/>
    <property type="evidence" value="ECO:0007669"/>
    <property type="project" value="TreeGrafter"/>
</dbReference>
<evidence type="ECO:0000256" key="6">
    <source>
        <dbReference type="ARBA" id="ARBA00023242"/>
    </source>
</evidence>
<evidence type="ECO:0000256" key="4">
    <source>
        <dbReference type="ARBA" id="ARBA00023125"/>
    </source>
</evidence>
<dbReference type="InterPro" id="IPR036864">
    <property type="entry name" value="Zn2-C6_fun-type_DNA-bd_sf"/>
</dbReference>
<evidence type="ECO:0000256" key="8">
    <source>
        <dbReference type="SAM" id="Phobius"/>
    </source>
</evidence>
<dbReference type="Pfam" id="PF00172">
    <property type="entry name" value="Zn_clus"/>
    <property type="match status" value="1"/>
</dbReference>
<keyword evidence="4" id="KW-0238">DNA-binding</keyword>
<evidence type="ECO:0000256" key="1">
    <source>
        <dbReference type="ARBA" id="ARBA00004123"/>
    </source>
</evidence>
<dbReference type="CDD" id="cd12148">
    <property type="entry name" value="fungal_TF_MHR"/>
    <property type="match status" value="1"/>
</dbReference>
<dbReference type="PANTHER" id="PTHR47540:SF2">
    <property type="entry name" value="ZN(II)2CYS6 TRANSCRIPTION FACTOR (EUROFUNG)"/>
    <property type="match status" value="1"/>
</dbReference>
<keyword evidence="6" id="KW-0539">Nucleus</keyword>
<dbReference type="GO" id="GO:0045944">
    <property type="term" value="P:positive regulation of transcription by RNA polymerase II"/>
    <property type="evidence" value="ECO:0007669"/>
    <property type="project" value="TreeGrafter"/>
</dbReference>
<evidence type="ECO:0000256" key="7">
    <source>
        <dbReference type="SAM" id="MobiDB-lite"/>
    </source>
</evidence>
<keyword evidence="5" id="KW-0804">Transcription</keyword>
<keyword evidence="11" id="KW-1185">Reference proteome</keyword>
<proteinExistence type="predicted"/>
<dbReference type="PROSITE" id="PS50048">
    <property type="entry name" value="ZN2_CY6_FUNGAL_2"/>
    <property type="match status" value="1"/>
</dbReference>
<evidence type="ECO:0000313" key="11">
    <source>
        <dbReference type="Proteomes" id="UP001280581"/>
    </source>
</evidence>
<dbReference type="PANTHER" id="PTHR47540">
    <property type="entry name" value="THIAMINE REPRESSIBLE GENES REGULATORY PROTEIN THI5"/>
    <property type="match status" value="1"/>
</dbReference>
<dbReference type="Gene3D" id="4.10.240.10">
    <property type="entry name" value="Zn(2)-C6 fungal-type DNA-binding domain"/>
    <property type="match status" value="1"/>
</dbReference>
<evidence type="ECO:0000256" key="5">
    <source>
        <dbReference type="ARBA" id="ARBA00023163"/>
    </source>
</evidence>
<sequence>MDPESARKRHISDTESNLRQKRKVTRACDICKAKKVKCSGTQPCDNCVRKGCNCLYEALYTRGEPPTVPASSNLHLRPATGNESMRATYSPAIHAPDVPSRASPELEISGQYSDNTSGLSFLHRAWTRLSNSHINPPASGTQEASENEQLLNVWTSTYRILHRPTVEVWTKTVVGNSQQGLPFSYGITQAQASTVFAVLAVASFHKAKAQGSGSSSGDDEALLLSDLIFSEAVHLVETETGYPGLESAQARLIQVLYLLTSSRMNQAWYTFGHTLFIISALGLHRRGHRRRQILQRDFIEEQCRKRTFWVAYTLDKYLGAIFGRPRHYHDDDIDQDFPDPINDEDMAASGPRKPDIDATDDCHINSLIYHAKLAQIAERILREVYFIRHNPDPARVAASHRLGLELRQWKQSLPPILGAVDPSCLIPAFRRQATVLKLSYCHAVMLAHRPFLLKNVSRQTEDVRNLASESINECIEAAKSVLVIVDRMAKDGNLFHAFWWTHYVAFCALVVVYVWSIQQNSDQSTVDTFHADILERAEKCLKHLAQATAYNSPSRRYSIILQELRSEAKRKAARRLQAELQPTNVVDGESSRSSTSIMPNILDPPTTHWNPLLHSPADSTGSQAANFLENWQTADWLDLDASAFGPFSTLDDESANWMSGMG</sequence>
<dbReference type="Pfam" id="PF04082">
    <property type="entry name" value="Fungal_trans"/>
    <property type="match status" value="1"/>
</dbReference>
<keyword evidence="2" id="KW-0479">Metal-binding</keyword>
<evidence type="ECO:0000256" key="3">
    <source>
        <dbReference type="ARBA" id="ARBA00023015"/>
    </source>
</evidence>
<organism evidence="10 11">
    <name type="scientific">Pseudopithomyces chartarum</name>
    <dbReference type="NCBI Taxonomy" id="1892770"/>
    <lineage>
        <taxon>Eukaryota</taxon>
        <taxon>Fungi</taxon>
        <taxon>Dikarya</taxon>
        <taxon>Ascomycota</taxon>
        <taxon>Pezizomycotina</taxon>
        <taxon>Dothideomycetes</taxon>
        <taxon>Pleosporomycetidae</taxon>
        <taxon>Pleosporales</taxon>
        <taxon>Massarineae</taxon>
        <taxon>Didymosphaeriaceae</taxon>
        <taxon>Pseudopithomyces</taxon>
    </lineage>
</organism>
<dbReference type="SMART" id="SM00066">
    <property type="entry name" value="GAL4"/>
    <property type="match status" value="1"/>
</dbReference>
<comment type="caution">
    <text evidence="10">The sequence shown here is derived from an EMBL/GenBank/DDBJ whole genome shotgun (WGS) entry which is preliminary data.</text>
</comment>
<dbReference type="SUPFAM" id="SSF57701">
    <property type="entry name" value="Zn2/Cys6 DNA-binding domain"/>
    <property type="match status" value="1"/>
</dbReference>
<dbReference type="PROSITE" id="PS00463">
    <property type="entry name" value="ZN2_CY6_FUNGAL_1"/>
    <property type="match status" value="1"/>
</dbReference>
<dbReference type="CDD" id="cd00067">
    <property type="entry name" value="GAL4"/>
    <property type="match status" value="1"/>
</dbReference>
<reference evidence="10 11" key="1">
    <citation type="submission" date="2021-02" db="EMBL/GenBank/DDBJ databases">
        <title>Genome assembly of Pseudopithomyces chartarum.</title>
        <authorList>
            <person name="Jauregui R."/>
            <person name="Singh J."/>
            <person name="Voisey C."/>
        </authorList>
    </citation>
    <scope>NUCLEOTIDE SEQUENCE [LARGE SCALE GENOMIC DNA]</scope>
    <source>
        <strain evidence="10 11">AGR01</strain>
    </source>
</reference>
<keyword evidence="8" id="KW-0812">Transmembrane</keyword>
<dbReference type="Proteomes" id="UP001280581">
    <property type="component" value="Unassembled WGS sequence"/>
</dbReference>
<evidence type="ECO:0000313" key="10">
    <source>
        <dbReference type="EMBL" id="KAK3214084.1"/>
    </source>
</evidence>
<dbReference type="EMBL" id="WVTA01000004">
    <property type="protein sequence ID" value="KAK3214084.1"/>
    <property type="molecule type" value="Genomic_DNA"/>
</dbReference>
<name>A0AAN6M0L1_9PLEO</name>
<gene>
    <name evidence="10" type="ORF">GRF29_28g1955960</name>
</gene>
<dbReference type="GO" id="GO:0006351">
    <property type="term" value="P:DNA-templated transcription"/>
    <property type="evidence" value="ECO:0007669"/>
    <property type="project" value="InterPro"/>
</dbReference>
<evidence type="ECO:0000259" key="9">
    <source>
        <dbReference type="PROSITE" id="PS50048"/>
    </source>
</evidence>
<keyword evidence="8" id="KW-0472">Membrane</keyword>
<dbReference type="InterPro" id="IPR007219">
    <property type="entry name" value="XnlR_reg_dom"/>
</dbReference>
<dbReference type="InterPro" id="IPR051711">
    <property type="entry name" value="Stress_Response_Reg"/>
</dbReference>
<dbReference type="AlphaFoldDB" id="A0AAN6M0L1"/>
<keyword evidence="8" id="KW-1133">Transmembrane helix</keyword>
<feature type="compositionally biased region" description="Acidic residues" evidence="7">
    <location>
        <begin position="333"/>
        <end position="346"/>
    </location>
</feature>
<keyword evidence="3" id="KW-0805">Transcription regulation</keyword>
<feature type="domain" description="Zn(2)-C6 fungal-type" evidence="9">
    <location>
        <begin position="27"/>
        <end position="56"/>
    </location>
</feature>
<dbReference type="GO" id="GO:0008270">
    <property type="term" value="F:zinc ion binding"/>
    <property type="evidence" value="ECO:0007669"/>
    <property type="project" value="InterPro"/>
</dbReference>
<dbReference type="SMART" id="SM00906">
    <property type="entry name" value="Fungal_trans"/>
    <property type="match status" value="1"/>
</dbReference>
<dbReference type="GO" id="GO:0000981">
    <property type="term" value="F:DNA-binding transcription factor activity, RNA polymerase II-specific"/>
    <property type="evidence" value="ECO:0007669"/>
    <property type="project" value="InterPro"/>
</dbReference>
<protein>
    <recommendedName>
        <fullName evidence="9">Zn(2)-C6 fungal-type domain-containing protein</fullName>
    </recommendedName>
</protein>